<feature type="transmembrane region" description="Helical" evidence="1">
    <location>
        <begin position="102"/>
        <end position="134"/>
    </location>
</feature>
<evidence type="ECO:0000313" key="3">
    <source>
        <dbReference type="Proteomes" id="UP001159659"/>
    </source>
</evidence>
<dbReference type="Pfam" id="PF08695">
    <property type="entry name" value="Coa1"/>
    <property type="match status" value="1"/>
</dbReference>
<protein>
    <recommendedName>
        <fullName evidence="4">Mitochondrial import inner membrane translocase subunit Tim21</fullName>
    </recommendedName>
</protein>
<accession>A0AAV0UK46</accession>
<dbReference type="AlphaFoldDB" id="A0AAV0UK46"/>
<organism evidence="2 3">
    <name type="scientific">Peronospora farinosa</name>
    <dbReference type="NCBI Taxonomy" id="134698"/>
    <lineage>
        <taxon>Eukaryota</taxon>
        <taxon>Sar</taxon>
        <taxon>Stramenopiles</taxon>
        <taxon>Oomycota</taxon>
        <taxon>Peronosporomycetes</taxon>
        <taxon>Peronosporales</taxon>
        <taxon>Peronosporaceae</taxon>
        <taxon>Peronospora</taxon>
    </lineage>
</organism>
<proteinExistence type="predicted"/>
<gene>
    <name evidence="2" type="ORF">PFR002_LOCUS8328</name>
</gene>
<dbReference type="EMBL" id="CANTFK010000983">
    <property type="protein sequence ID" value="CAI5737302.1"/>
    <property type="molecule type" value="Genomic_DNA"/>
</dbReference>
<evidence type="ECO:0000313" key="2">
    <source>
        <dbReference type="EMBL" id="CAI5737302.1"/>
    </source>
</evidence>
<name>A0AAV0UK46_9STRA</name>
<comment type="caution">
    <text evidence="2">The sequence shown here is derived from an EMBL/GenBank/DDBJ whole genome shotgun (WGS) entry which is preliminary data.</text>
</comment>
<sequence length="331" mass="36804">MSSSCLIRRSISPLIVARVRTCASLYRSPSLLSSSLDPFSASRSRFAVYASPCSLLLSRSDSILNRNVSTVLFLPSKRFYSSAKNPWQKDSNWKSTLKTGGLVLLGTGALLVSTSLAFGLLIAGAAGFGVYTVYQRFFRPYRSYFRSSDPFRHVNSNIETLNDLFSRHRRDKLTGQEDLNSLVQGLPLIVRGVVKTMFSFVGKMMQSSMERAGELRRRATEHLQRSKQVRDELGDNVSVGGPEQWMESTMNGAGHVEAVFPVNGTYSSARVTVKASIDQEGNLNLTELKYCNRQTGDTVDLLRDSSIGGRKKTVIDAEFVDLNDKNGRSRW</sequence>
<dbReference type="InterPro" id="IPR014807">
    <property type="entry name" value="Coa1"/>
</dbReference>
<evidence type="ECO:0008006" key="4">
    <source>
        <dbReference type="Google" id="ProtNLM"/>
    </source>
</evidence>
<keyword evidence="1" id="KW-1133">Transmembrane helix</keyword>
<keyword evidence="1" id="KW-0812">Transmembrane</keyword>
<evidence type="ECO:0000256" key="1">
    <source>
        <dbReference type="SAM" id="Phobius"/>
    </source>
</evidence>
<keyword evidence="1" id="KW-0472">Membrane</keyword>
<reference evidence="2" key="1">
    <citation type="submission" date="2022-12" db="EMBL/GenBank/DDBJ databases">
        <authorList>
            <person name="Webb A."/>
        </authorList>
    </citation>
    <scope>NUCLEOTIDE SEQUENCE</scope>
    <source>
        <strain evidence="2">Pf2</strain>
    </source>
</reference>
<dbReference type="Proteomes" id="UP001159659">
    <property type="component" value="Unassembled WGS sequence"/>
</dbReference>